<protein>
    <submittedName>
        <fullName evidence="1">RCG48375</fullName>
    </submittedName>
</protein>
<sequence length="79" mass="8603">MWSLDIRILRSFSAPSFLLMALDGLLDTLNKRPPHCHHTNAGDNAHFAVRRNGFSTAHILALWTSNSLGGGCASSVLQD</sequence>
<evidence type="ECO:0000313" key="1">
    <source>
        <dbReference type="EMBL" id="EDM13073.1"/>
    </source>
</evidence>
<accession>A6I0U2</accession>
<dbReference type="EMBL" id="CH473953">
    <property type="protein sequence ID" value="EDM13073.1"/>
    <property type="molecule type" value="Genomic_DNA"/>
</dbReference>
<dbReference type="AlphaFoldDB" id="A6I0U2"/>
<evidence type="ECO:0000313" key="2">
    <source>
        <dbReference type="Proteomes" id="UP000234681"/>
    </source>
</evidence>
<gene>
    <name evidence="1" type="ORF">rCG_48375</name>
</gene>
<dbReference type="Proteomes" id="UP000234681">
    <property type="component" value="Chromosome 1"/>
</dbReference>
<organism evidence="1 2">
    <name type="scientific">Rattus norvegicus</name>
    <name type="common">Rat</name>
    <dbReference type="NCBI Taxonomy" id="10116"/>
    <lineage>
        <taxon>Eukaryota</taxon>
        <taxon>Metazoa</taxon>
        <taxon>Chordata</taxon>
        <taxon>Craniata</taxon>
        <taxon>Vertebrata</taxon>
        <taxon>Euteleostomi</taxon>
        <taxon>Mammalia</taxon>
        <taxon>Eutheria</taxon>
        <taxon>Euarchontoglires</taxon>
        <taxon>Glires</taxon>
        <taxon>Rodentia</taxon>
        <taxon>Myomorpha</taxon>
        <taxon>Muroidea</taxon>
        <taxon>Muridae</taxon>
        <taxon>Murinae</taxon>
        <taxon>Rattus</taxon>
    </lineage>
</organism>
<proteinExistence type="predicted"/>
<reference evidence="2" key="1">
    <citation type="submission" date="2005-09" db="EMBL/GenBank/DDBJ databases">
        <authorList>
            <person name="Mural R.J."/>
            <person name="Li P.W."/>
            <person name="Adams M.D."/>
            <person name="Amanatides P.G."/>
            <person name="Baden-Tillson H."/>
            <person name="Barnstead M."/>
            <person name="Chin S.H."/>
            <person name="Dew I."/>
            <person name="Evans C.A."/>
            <person name="Ferriera S."/>
            <person name="Flanigan M."/>
            <person name="Fosler C."/>
            <person name="Glodek A."/>
            <person name="Gu Z."/>
            <person name="Holt R.A."/>
            <person name="Jennings D."/>
            <person name="Kraft C.L."/>
            <person name="Lu F."/>
            <person name="Nguyen T."/>
            <person name="Nusskern D.R."/>
            <person name="Pfannkoch C.M."/>
            <person name="Sitter C."/>
            <person name="Sutton G.G."/>
            <person name="Venter J.C."/>
            <person name="Wang Z."/>
            <person name="Woodage T."/>
            <person name="Zheng X.H."/>
            <person name="Zhong F."/>
        </authorList>
    </citation>
    <scope>NUCLEOTIDE SEQUENCE [LARGE SCALE GENOMIC DNA]</scope>
    <source>
        <strain>BN</strain>
        <strain evidence="2">Sprague-Dawley</strain>
    </source>
</reference>
<name>A6I0U2_RAT</name>